<keyword evidence="3" id="KW-1185">Reference proteome</keyword>
<sequence>MSSHKIVEVNAPLSELSGSLGDLGTLLPILVALSITGQVSLTASLIFGGEVTSAGLGVGSMIFILGITKTIKNEYRQH</sequence>
<feature type="transmembrane region" description="Helical" evidence="1">
    <location>
        <begin position="45"/>
        <end position="67"/>
    </location>
</feature>
<dbReference type="Proteomes" id="UP000789831">
    <property type="component" value="Unassembled WGS sequence"/>
</dbReference>
<evidence type="ECO:0000313" key="2">
    <source>
        <dbReference type="EMBL" id="CAG8657286.1"/>
    </source>
</evidence>
<comment type="caution">
    <text evidence="2">The sequence shown here is derived from an EMBL/GenBank/DDBJ whole genome shotgun (WGS) entry which is preliminary data.</text>
</comment>
<dbReference type="PANTHER" id="PTHR31970:SF9">
    <property type="entry name" value="MOLYBDATE TRANSPORTER 2"/>
    <property type="match status" value="1"/>
</dbReference>
<reference evidence="2" key="1">
    <citation type="submission" date="2021-06" db="EMBL/GenBank/DDBJ databases">
        <authorList>
            <person name="Kallberg Y."/>
            <person name="Tangrot J."/>
            <person name="Rosling A."/>
        </authorList>
    </citation>
    <scope>NUCLEOTIDE SEQUENCE</scope>
    <source>
        <strain evidence="2">MT106</strain>
    </source>
</reference>
<evidence type="ECO:0000313" key="3">
    <source>
        <dbReference type="Proteomes" id="UP000789831"/>
    </source>
</evidence>
<keyword evidence="1" id="KW-0472">Membrane</keyword>
<protein>
    <submittedName>
        <fullName evidence="2">8295_t:CDS:1</fullName>
    </submittedName>
</protein>
<dbReference type="PANTHER" id="PTHR31970">
    <property type="match status" value="1"/>
</dbReference>
<keyword evidence="1" id="KW-0812">Transmembrane</keyword>
<evidence type="ECO:0000256" key="1">
    <source>
        <dbReference type="SAM" id="Phobius"/>
    </source>
</evidence>
<dbReference type="EMBL" id="CAJVPL010005357">
    <property type="protein sequence ID" value="CAG8657286.1"/>
    <property type="molecule type" value="Genomic_DNA"/>
</dbReference>
<proteinExistence type="predicted"/>
<dbReference type="InterPro" id="IPR031563">
    <property type="entry name" value="MOT1/MOT2"/>
</dbReference>
<gene>
    <name evidence="2" type="ORF">AGERDE_LOCUS11655</name>
</gene>
<feature type="transmembrane region" description="Helical" evidence="1">
    <location>
        <begin position="20"/>
        <end position="39"/>
    </location>
</feature>
<name>A0A9N9H8T4_9GLOM</name>
<dbReference type="OrthoDB" id="5402974at2759"/>
<organism evidence="2 3">
    <name type="scientific">Ambispora gerdemannii</name>
    <dbReference type="NCBI Taxonomy" id="144530"/>
    <lineage>
        <taxon>Eukaryota</taxon>
        <taxon>Fungi</taxon>
        <taxon>Fungi incertae sedis</taxon>
        <taxon>Mucoromycota</taxon>
        <taxon>Glomeromycotina</taxon>
        <taxon>Glomeromycetes</taxon>
        <taxon>Archaeosporales</taxon>
        <taxon>Ambisporaceae</taxon>
        <taxon>Ambispora</taxon>
    </lineage>
</organism>
<dbReference type="GO" id="GO:0015098">
    <property type="term" value="F:molybdate ion transmembrane transporter activity"/>
    <property type="evidence" value="ECO:0007669"/>
    <property type="project" value="InterPro"/>
</dbReference>
<accession>A0A9N9H8T4</accession>
<dbReference type="AlphaFoldDB" id="A0A9N9H8T4"/>
<keyword evidence="1" id="KW-1133">Transmembrane helix</keyword>